<reference evidence="7" key="1">
    <citation type="submission" date="2021-02" db="EMBL/GenBank/DDBJ databases">
        <title>Genome-Resolved Metagenomics of a Microbial Community Performing Photosynthetic Biological Nutrient Removal.</title>
        <authorList>
            <person name="Mcdaniel E.A."/>
        </authorList>
    </citation>
    <scope>NUCLEOTIDE SEQUENCE</scope>
    <source>
        <strain evidence="7">UWPOB_OBS1</strain>
    </source>
</reference>
<keyword evidence="5" id="KW-0804">Transcription</keyword>
<dbReference type="PROSITE" id="PS50949">
    <property type="entry name" value="HTH_GNTR"/>
    <property type="match status" value="1"/>
</dbReference>
<accession>A0A8J7PGR8</accession>
<dbReference type="SUPFAM" id="SSF53383">
    <property type="entry name" value="PLP-dependent transferases"/>
    <property type="match status" value="1"/>
</dbReference>
<dbReference type="PANTHER" id="PTHR46577">
    <property type="entry name" value="HTH-TYPE TRANSCRIPTIONAL REGULATORY PROTEIN GABR"/>
    <property type="match status" value="1"/>
</dbReference>
<evidence type="ECO:0000256" key="5">
    <source>
        <dbReference type="ARBA" id="ARBA00023163"/>
    </source>
</evidence>
<dbReference type="GO" id="GO:0003677">
    <property type="term" value="F:DNA binding"/>
    <property type="evidence" value="ECO:0007669"/>
    <property type="project" value="UniProtKB-KW"/>
</dbReference>
<protein>
    <submittedName>
        <fullName evidence="7">GntR family transcriptional regulator</fullName>
    </submittedName>
</protein>
<dbReference type="InterPro" id="IPR036390">
    <property type="entry name" value="WH_DNA-bd_sf"/>
</dbReference>
<dbReference type="EMBL" id="JAFLCK010000018">
    <property type="protein sequence ID" value="MBN8661253.1"/>
    <property type="molecule type" value="Genomic_DNA"/>
</dbReference>
<evidence type="ECO:0000313" key="8">
    <source>
        <dbReference type="Proteomes" id="UP000664277"/>
    </source>
</evidence>
<dbReference type="PANTHER" id="PTHR46577:SF1">
    <property type="entry name" value="HTH-TYPE TRANSCRIPTIONAL REGULATORY PROTEIN GABR"/>
    <property type="match status" value="1"/>
</dbReference>
<dbReference type="CDD" id="cd07377">
    <property type="entry name" value="WHTH_GntR"/>
    <property type="match status" value="1"/>
</dbReference>
<dbReference type="InterPro" id="IPR051446">
    <property type="entry name" value="HTH_trans_reg/aminotransferase"/>
</dbReference>
<gene>
    <name evidence="7" type="ORF">J0M35_12875</name>
</gene>
<dbReference type="Gene3D" id="3.40.640.10">
    <property type="entry name" value="Type I PLP-dependent aspartate aminotransferase-like (Major domain)"/>
    <property type="match status" value="1"/>
</dbReference>
<dbReference type="InterPro" id="IPR015421">
    <property type="entry name" value="PyrdxlP-dep_Trfase_major"/>
</dbReference>
<keyword evidence="4" id="KW-0238">DNA-binding</keyword>
<dbReference type="AlphaFoldDB" id="A0A8J7PGR8"/>
<name>A0A8J7PGR8_9BACT</name>
<evidence type="ECO:0000256" key="4">
    <source>
        <dbReference type="ARBA" id="ARBA00023125"/>
    </source>
</evidence>
<evidence type="ECO:0000313" key="7">
    <source>
        <dbReference type="EMBL" id="MBN8661253.1"/>
    </source>
</evidence>
<organism evidence="7 8">
    <name type="scientific">Candidatus Obscuribacter phosphatis</name>
    <dbReference type="NCBI Taxonomy" id="1906157"/>
    <lineage>
        <taxon>Bacteria</taxon>
        <taxon>Bacillati</taxon>
        <taxon>Candidatus Melainabacteria</taxon>
        <taxon>Candidatus Obscuribacterales</taxon>
        <taxon>Candidatus Obscuribacteraceae</taxon>
        <taxon>Candidatus Obscuribacter</taxon>
    </lineage>
</organism>
<evidence type="ECO:0000256" key="3">
    <source>
        <dbReference type="ARBA" id="ARBA00023015"/>
    </source>
</evidence>
<comment type="caution">
    <text evidence="7">The sequence shown here is derived from an EMBL/GenBank/DDBJ whole genome shotgun (WGS) entry which is preliminary data.</text>
</comment>
<dbReference type="Proteomes" id="UP000664277">
    <property type="component" value="Unassembled WGS sequence"/>
</dbReference>
<evidence type="ECO:0000256" key="2">
    <source>
        <dbReference type="ARBA" id="ARBA00022898"/>
    </source>
</evidence>
<dbReference type="InterPro" id="IPR036388">
    <property type="entry name" value="WH-like_DNA-bd_sf"/>
</dbReference>
<comment type="similarity">
    <text evidence="1">In the C-terminal section; belongs to the class-I pyridoxal-phosphate-dependent aminotransferase family.</text>
</comment>
<dbReference type="Pfam" id="PF00392">
    <property type="entry name" value="GntR"/>
    <property type="match status" value="1"/>
</dbReference>
<proteinExistence type="inferred from homology"/>
<evidence type="ECO:0000259" key="6">
    <source>
        <dbReference type="PROSITE" id="PS50949"/>
    </source>
</evidence>
<dbReference type="SMART" id="SM00345">
    <property type="entry name" value="HTH_GNTR"/>
    <property type="match status" value="1"/>
</dbReference>
<dbReference type="InterPro" id="IPR015424">
    <property type="entry name" value="PyrdxlP-dep_Trfase"/>
</dbReference>
<dbReference type="Gene3D" id="1.10.10.10">
    <property type="entry name" value="Winged helix-like DNA-binding domain superfamily/Winged helix DNA-binding domain"/>
    <property type="match status" value="1"/>
</dbReference>
<dbReference type="GO" id="GO:0003700">
    <property type="term" value="F:DNA-binding transcription factor activity"/>
    <property type="evidence" value="ECO:0007669"/>
    <property type="project" value="InterPro"/>
</dbReference>
<keyword evidence="3" id="KW-0805">Transcription regulation</keyword>
<keyword evidence="2" id="KW-0663">Pyridoxal phosphate</keyword>
<evidence type="ECO:0000256" key="1">
    <source>
        <dbReference type="ARBA" id="ARBA00005384"/>
    </source>
</evidence>
<feature type="domain" description="HTH gntR-type" evidence="6">
    <location>
        <begin position="20"/>
        <end position="88"/>
    </location>
</feature>
<dbReference type="InterPro" id="IPR000524">
    <property type="entry name" value="Tscrpt_reg_HTH_GntR"/>
</dbReference>
<sequence>MTTEKTFTEVKNSAAAKADLKPYAYVAEDLKRHILAKRYSKDSPLPSSRTLALQYGVSRSTILVAFDQLAREGLLRVSQGLAPVVIDCHATSQSQQQCLESQMPILQNQMPILENQMPIKISPHLPVQKWFGAITKLAKKAQSKGSFIEPAVMFELKVALRNYLNRQRRLSCQLEQIFIFENTTAAMCAIATAFSLSSDRRVLIDAPNLAASARQLARFSNYIEALNIASLIEEPVNGSVSFQPPESQDSKLGSLLYTTPSTRLGSTRSLDQASRQRLIDWAKENNCHILEHDYGHEYCSGPASQPAIFSLDRSSSVTYLVDFTSSLSPLTNLCALVLPNALVHLFKRHHSIEQSSCSLFESQTLTTFLSSGFLERHCRKRGQQCLQNLAEMKRLVTERLQDKHVQIKLIKSGKDAILEVENDDYIDILKPAFDQQLIKPNGHLFGAENSSRKLILAGDYLDEENRELLLACLMQYTSRLNSCKGYSGSVYVNSVPAAVLS</sequence>
<dbReference type="PRINTS" id="PR00035">
    <property type="entry name" value="HTHGNTR"/>
</dbReference>
<dbReference type="SUPFAM" id="SSF46785">
    <property type="entry name" value="Winged helix' DNA-binding domain"/>
    <property type="match status" value="1"/>
</dbReference>